<feature type="transmembrane region" description="Helical" evidence="1">
    <location>
        <begin position="135"/>
        <end position="152"/>
    </location>
</feature>
<dbReference type="EMBL" id="MGHL01000007">
    <property type="protein sequence ID" value="OGM69966.1"/>
    <property type="molecule type" value="Genomic_DNA"/>
</dbReference>
<organism evidence="2 3">
    <name type="scientific">Candidatus Woesebacteria bacterium RIFCSPLOWO2_01_FULL_44_14</name>
    <dbReference type="NCBI Taxonomy" id="1802525"/>
    <lineage>
        <taxon>Bacteria</taxon>
        <taxon>Candidatus Woeseibacteriota</taxon>
    </lineage>
</organism>
<dbReference type="STRING" id="1802525.A2975_05155"/>
<accession>A0A1F8C0V9</accession>
<feature type="transmembrane region" description="Helical" evidence="1">
    <location>
        <begin position="109"/>
        <end position="128"/>
    </location>
</feature>
<evidence type="ECO:0000313" key="3">
    <source>
        <dbReference type="Proteomes" id="UP000178429"/>
    </source>
</evidence>
<keyword evidence="1" id="KW-0472">Membrane</keyword>
<feature type="transmembrane region" description="Helical" evidence="1">
    <location>
        <begin position="158"/>
        <end position="175"/>
    </location>
</feature>
<keyword evidence="1" id="KW-0812">Transmembrane</keyword>
<gene>
    <name evidence="2" type="ORF">A2975_05155</name>
</gene>
<sequence>MKLLTNKVLTVFFLLVVISPWFWVFIKNRVDYGSKGEKLIFPNNPAIVTRAAVLQKELIDSGFSLGVAKFLVNKVTIFTYEITGRYLESFNPGYLFFQGDLDLKRSTRAAGPLYLAFLPLIIFSFPEVMKRKNRFLLFALLISPLPAIVIAAHYHNFFRIPLFLILTYLAALGLKKITIKKWIFCGILVLLFFELARFIHDFWIHYPSRLP</sequence>
<proteinExistence type="predicted"/>
<name>A0A1F8C0V9_9BACT</name>
<evidence type="ECO:0000313" key="2">
    <source>
        <dbReference type="EMBL" id="OGM69966.1"/>
    </source>
</evidence>
<keyword evidence="1" id="KW-1133">Transmembrane helix</keyword>
<evidence type="ECO:0008006" key="4">
    <source>
        <dbReference type="Google" id="ProtNLM"/>
    </source>
</evidence>
<feature type="transmembrane region" description="Helical" evidence="1">
    <location>
        <begin position="7"/>
        <end position="26"/>
    </location>
</feature>
<reference evidence="2 3" key="1">
    <citation type="journal article" date="2016" name="Nat. Commun.">
        <title>Thousands of microbial genomes shed light on interconnected biogeochemical processes in an aquifer system.</title>
        <authorList>
            <person name="Anantharaman K."/>
            <person name="Brown C.T."/>
            <person name="Hug L.A."/>
            <person name="Sharon I."/>
            <person name="Castelle C.J."/>
            <person name="Probst A.J."/>
            <person name="Thomas B.C."/>
            <person name="Singh A."/>
            <person name="Wilkins M.J."/>
            <person name="Karaoz U."/>
            <person name="Brodie E.L."/>
            <person name="Williams K.H."/>
            <person name="Hubbard S.S."/>
            <person name="Banfield J.F."/>
        </authorList>
    </citation>
    <scope>NUCLEOTIDE SEQUENCE [LARGE SCALE GENOMIC DNA]</scope>
</reference>
<dbReference type="AlphaFoldDB" id="A0A1F8C0V9"/>
<evidence type="ECO:0000256" key="1">
    <source>
        <dbReference type="SAM" id="Phobius"/>
    </source>
</evidence>
<dbReference type="Proteomes" id="UP000178429">
    <property type="component" value="Unassembled WGS sequence"/>
</dbReference>
<protein>
    <recommendedName>
        <fullName evidence="4">Glycosyltransferase RgtA/B/C/D-like domain-containing protein</fullName>
    </recommendedName>
</protein>
<feature type="transmembrane region" description="Helical" evidence="1">
    <location>
        <begin position="182"/>
        <end position="200"/>
    </location>
</feature>
<comment type="caution">
    <text evidence="2">The sequence shown here is derived from an EMBL/GenBank/DDBJ whole genome shotgun (WGS) entry which is preliminary data.</text>
</comment>